<reference evidence="2" key="1">
    <citation type="submission" date="2021-01" db="EMBL/GenBank/DDBJ databases">
        <authorList>
            <consortium name="Genoscope - CEA"/>
            <person name="William W."/>
        </authorList>
    </citation>
    <scope>NUCLEOTIDE SEQUENCE</scope>
</reference>
<accession>A0A8S1R377</accession>
<dbReference type="AlphaFoldDB" id="A0A8S1R377"/>
<dbReference type="OrthoDB" id="293819at2759"/>
<organism evidence="2 3">
    <name type="scientific">Paramecium sonneborni</name>
    <dbReference type="NCBI Taxonomy" id="65129"/>
    <lineage>
        <taxon>Eukaryota</taxon>
        <taxon>Sar</taxon>
        <taxon>Alveolata</taxon>
        <taxon>Ciliophora</taxon>
        <taxon>Intramacronucleata</taxon>
        <taxon>Oligohymenophorea</taxon>
        <taxon>Peniculida</taxon>
        <taxon>Parameciidae</taxon>
        <taxon>Paramecium</taxon>
    </lineage>
</organism>
<gene>
    <name evidence="2" type="ORF">PSON_ATCC_30995.1.T1340065</name>
</gene>
<protein>
    <recommendedName>
        <fullName evidence="1">RAP domain-containing protein</fullName>
    </recommendedName>
</protein>
<dbReference type="SMART" id="SM00952">
    <property type="entry name" value="RAP"/>
    <property type="match status" value="1"/>
</dbReference>
<sequence length="578" mass="68614">MSKFYFSILKNIESQFKINLSQINQFLNSSNIDGFQKYKTVTHLCIGDIQNAINKNSSFQLEVIQHILIISRIKPNLPYQSMILDAIIHATKLSQSDIIQEIIKNYQFNQEGQIKLLKILSNCNFNLQQLLLNNLSTIKDLTNVQDAQLIFQILENLIKLNKSNSLTEESVANFTNLQYDFWLKNNYQFEDHQQKENVQLVHQMIQDLKDKLEWQIKKGQKVSFNTLIQYIQQFKQTTEISFDDIRKQNYSKKEEMILFNLLRCQEQFEINKTLNYIKQNHSLYNLQYVYKFFSNQQTTDLELLKIVEESIQNDRVRIQNLLQFYSTIPVEPTWKIAQILRNILIKDWDRLQISEQLSMVGQLFRIERLIQKPEPMGQFYILDSILINKIEQMILQLRFQDLNQLDRLKVYFLMNSYFSKDLLSSYFNTQYALYIQAYLRNQFQTQPRNQSKLQKEIEESLIRNGVQYEREILVENCFAVDFKMKNTIIEVNGPYHYCLMIGESLPNDAIQNISTNEAIYETLKTSLKTKLLTKKGYRVINIPYFKWNGWCISNKQDKIINDMLEGISLKDSELLSKI</sequence>
<dbReference type="EMBL" id="CAJJDN010000134">
    <property type="protein sequence ID" value="CAD8121763.1"/>
    <property type="molecule type" value="Genomic_DNA"/>
</dbReference>
<feature type="domain" description="RAP" evidence="1">
    <location>
        <begin position="487"/>
        <end position="562"/>
    </location>
</feature>
<evidence type="ECO:0000313" key="3">
    <source>
        <dbReference type="Proteomes" id="UP000692954"/>
    </source>
</evidence>
<proteinExistence type="predicted"/>
<evidence type="ECO:0000313" key="2">
    <source>
        <dbReference type="EMBL" id="CAD8121763.1"/>
    </source>
</evidence>
<evidence type="ECO:0000259" key="1">
    <source>
        <dbReference type="PROSITE" id="PS51286"/>
    </source>
</evidence>
<comment type="caution">
    <text evidence="2">The sequence shown here is derived from an EMBL/GenBank/DDBJ whole genome shotgun (WGS) entry which is preliminary data.</text>
</comment>
<name>A0A8S1R377_9CILI</name>
<dbReference type="PROSITE" id="PS51286">
    <property type="entry name" value="RAP"/>
    <property type="match status" value="1"/>
</dbReference>
<dbReference type="Pfam" id="PF08373">
    <property type="entry name" value="RAP"/>
    <property type="match status" value="1"/>
</dbReference>
<keyword evidence="3" id="KW-1185">Reference proteome</keyword>
<dbReference type="InterPro" id="IPR013584">
    <property type="entry name" value="RAP"/>
</dbReference>
<dbReference type="Proteomes" id="UP000692954">
    <property type="component" value="Unassembled WGS sequence"/>
</dbReference>